<evidence type="ECO:0000256" key="7">
    <source>
        <dbReference type="ARBA" id="ARBA00022692"/>
    </source>
</evidence>
<feature type="domain" description="K+ potassium transporter C-terminal" evidence="15">
    <location>
        <begin position="485"/>
        <end position="632"/>
    </location>
</feature>
<evidence type="ECO:0000256" key="10">
    <source>
        <dbReference type="ARBA" id="ARBA00022989"/>
    </source>
</evidence>
<evidence type="ECO:0000313" key="16">
    <source>
        <dbReference type="EMBL" id="MFC0241144.1"/>
    </source>
</evidence>
<evidence type="ECO:0000256" key="12">
    <source>
        <dbReference type="ARBA" id="ARBA00023136"/>
    </source>
</evidence>
<evidence type="ECO:0000259" key="15">
    <source>
        <dbReference type="Pfam" id="PF22776"/>
    </source>
</evidence>
<keyword evidence="12 13" id="KW-0472">Membrane</keyword>
<dbReference type="InterPro" id="IPR003855">
    <property type="entry name" value="K+_transporter"/>
</dbReference>
<feature type="transmembrane region" description="Helical" evidence="13">
    <location>
        <begin position="179"/>
        <end position="199"/>
    </location>
</feature>
<feature type="transmembrane region" description="Helical" evidence="13">
    <location>
        <begin position="255"/>
        <end position="275"/>
    </location>
</feature>
<dbReference type="HAMAP" id="MF_01522">
    <property type="entry name" value="Kup"/>
    <property type="match status" value="1"/>
</dbReference>
<evidence type="ECO:0000256" key="13">
    <source>
        <dbReference type="HAMAP-Rule" id="MF_01522"/>
    </source>
</evidence>
<keyword evidence="4 13" id="KW-1003">Cell membrane</keyword>
<dbReference type="PANTHER" id="PTHR30540:SF79">
    <property type="entry name" value="LOW AFFINITY POTASSIUM TRANSPORT SYSTEM PROTEIN KUP"/>
    <property type="match status" value="1"/>
</dbReference>
<accession>A0ABV6ESD5</accession>
<sequence length="632" mass="68211">MALTEASKQTPEAPAAAGFWTLTLGGMGVVFGDIGTSPLYAFREAVAGAAGGEPATRVMVLGVLSLILWALLIVVTAKYVLLLLRADNNGEGGTLSLMALGQRALRRRSLVLLTLGVVGASMFIGDSMITPAISVLSAVEGLKIAAPALDHYVVPLTLIILVALFGVQSSGTAKVARAFGPVMFVWFGILAAMGLTHINDDPTVLAAINPWYAAHFLLTHGTIGLVTLGAVFLAVTGGEALYADLGHFGRRPIQVGWLGFVLPALLLNYFGQGALVLSNPAALENPFYRMVPDSFVLPLVGMATAATVIASQAVITGAYSLISQAVQLGLLPRFEVRYTSESHAGQIYLPRVNALLLIGVLILVLVFQSSSRLASAYGIAVSTTMVTDGIMGFVVVWKLWGWRPAAAALLILPFVAVDAMFFSANLLKLLDGAWVPLLFGLSMAVVIWTWRKGVTMLMIKTRRSEVPFRDLIDSLERHPPHIVKGNAVFLTSDPDYVPSALLHNLKHNKVLHEHNVILTIETAHTPRVRPSDRVHLEKVSEKFSKVRLRFGFMETPNVPKALVLARKLGWPFDIMTTSFFVSRRALKPAAQSAMPRWQNKLFIALSRSANDATDYFHIPTGRVVEVGTQVTI</sequence>
<gene>
    <name evidence="13" type="primary">kup</name>
    <name evidence="16" type="ORF">ACFFJ6_11735</name>
</gene>
<feature type="domain" description="K+ potassium transporter integral membrane" evidence="14">
    <location>
        <begin position="23"/>
        <end position="473"/>
    </location>
</feature>
<comment type="subcellular location">
    <subcellularLocation>
        <location evidence="13">Cell membrane</location>
        <topology evidence="13">Multi-pass membrane protein</topology>
    </subcellularLocation>
    <subcellularLocation>
        <location evidence="1">Membrane</location>
        <topology evidence="1">Multi-pass membrane protein</topology>
    </subcellularLocation>
</comment>
<keyword evidence="9 13" id="KW-0630">Potassium</keyword>
<evidence type="ECO:0000256" key="4">
    <source>
        <dbReference type="ARBA" id="ARBA00022475"/>
    </source>
</evidence>
<feature type="transmembrane region" description="Helical" evidence="13">
    <location>
        <begin position="352"/>
        <end position="370"/>
    </location>
</feature>
<keyword evidence="8 13" id="KW-0769">Symport</keyword>
<comment type="function">
    <text evidence="13">Transport of potassium into the cell. Likely operates as a K(+):H(+) symporter.</text>
</comment>
<proteinExistence type="inferred from homology"/>
<feature type="transmembrane region" description="Helical" evidence="13">
    <location>
        <begin position="295"/>
        <end position="322"/>
    </location>
</feature>
<evidence type="ECO:0000256" key="6">
    <source>
        <dbReference type="ARBA" id="ARBA00022538"/>
    </source>
</evidence>
<comment type="similarity">
    <text evidence="2 13">Belongs to the HAK/KUP transporter (TC 2.A.72) family.</text>
</comment>
<feature type="transmembrane region" description="Helical" evidence="13">
    <location>
        <begin position="211"/>
        <end position="235"/>
    </location>
</feature>
<organism evidence="16 17">
    <name type="scientific">Rhodopseudomonas telluris</name>
    <dbReference type="NCBI Taxonomy" id="644215"/>
    <lineage>
        <taxon>Bacteria</taxon>
        <taxon>Pseudomonadati</taxon>
        <taxon>Pseudomonadota</taxon>
        <taxon>Alphaproteobacteria</taxon>
        <taxon>Hyphomicrobiales</taxon>
        <taxon>Nitrobacteraceae</taxon>
        <taxon>Rhodopseudomonas</taxon>
    </lineage>
</organism>
<evidence type="ECO:0000259" key="14">
    <source>
        <dbReference type="Pfam" id="PF02705"/>
    </source>
</evidence>
<keyword evidence="3 13" id="KW-0813">Transport</keyword>
<feature type="transmembrane region" description="Helical" evidence="13">
    <location>
        <begin position="58"/>
        <end position="81"/>
    </location>
</feature>
<keyword evidence="7 13" id="KW-0812">Transmembrane</keyword>
<dbReference type="InterPro" id="IPR023051">
    <property type="entry name" value="Kup"/>
</dbReference>
<comment type="catalytic activity">
    <reaction evidence="13">
        <text>K(+)(in) + H(+)(in) = K(+)(out) + H(+)(out)</text>
        <dbReference type="Rhea" id="RHEA:28490"/>
        <dbReference type="ChEBI" id="CHEBI:15378"/>
        <dbReference type="ChEBI" id="CHEBI:29103"/>
    </reaction>
</comment>
<dbReference type="EMBL" id="JBHLWM010000005">
    <property type="protein sequence ID" value="MFC0241144.1"/>
    <property type="molecule type" value="Genomic_DNA"/>
</dbReference>
<feature type="transmembrane region" description="Helical" evidence="13">
    <location>
        <begin position="407"/>
        <end position="427"/>
    </location>
</feature>
<keyword evidence="6 13" id="KW-0633">Potassium transport</keyword>
<protein>
    <recommendedName>
        <fullName evidence="13">Probable potassium transport system protein Kup</fullName>
    </recommendedName>
</protein>
<evidence type="ECO:0000256" key="11">
    <source>
        <dbReference type="ARBA" id="ARBA00023065"/>
    </source>
</evidence>
<comment type="caution">
    <text evidence="16">The sequence shown here is derived from an EMBL/GenBank/DDBJ whole genome shotgun (WGS) entry which is preliminary data.</text>
</comment>
<evidence type="ECO:0000256" key="3">
    <source>
        <dbReference type="ARBA" id="ARBA00022448"/>
    </source>
</evidence>
<keyword evidence="17" id="KW-1185">Reference proteome</keyword>
<dbReference type="InterPro" id="IPR053951">
    <property type="entry name" value="K_trans_N"/>
</dbReference>
<evidence type="ECO:0000256" key="2">
    <source>
        <dbReference type="ARBA" id="ARBA00007019"/>
    </source>
</evidence>
<dbReference type="InterPro" id="IPR053952">
    <property type="entry name" value="K_trans_C"/>
</dbReference>
<keyword evidence="11 13" id="KW-0406">Ion transport</keyword>
<evidence type="ECO:0000256" key="8">
    <source>
        <dbReference type="ARBA" id="ARBA00022847"/>
    </source>
</evidence>
<evidence type="ECO:0000313" key="17">
    <source>
        <dbReference type="Proteomes" id="UP001589775"/>
    </source>
</evidence>
<keyword evidence="5" id="KW-0997">Cell inner membrane</keyword>
<evidence type="ECO:0000256" key="5">
    <source>
        <dbReference type="ARBA" id="ARBA00022519"/>
    </source>
</evidence>
<dbReference type="Pfam" id="PF02705">
    <property type="entry name" value="K_trans"/>
    <property type="match status" value="1"/>
</dbReference>
<evidence type="ECO:0000256" key="1">
    <source>
        <dbReference type="ARBA" id="ARBA00004141"/>
    </source>
</evidence>
<dbReference type="Proteomes" id="UP001589775">
    <property type="component" value="Unassembled WGS sequence"/>
</dbReference>
<feature type="transmembrane region" description="Helical" evidence="13">
    <location>
        <begin position="149"/>
        <end position="167"/>
    </location>
</feature>
<keyword evidence="10 13" id="KW-1133">Transmembrane helix</keyword>
<reference evidence="16 17" key="1">
    <citation type="submission" date="2024-09" db="EMBL/GenBank/DDBJ databases">
        <authorList>
            <person name="Sun Q."/>
            <person name="Mori K."/>
        </authorList>
    </citation>
    <scope>NUCLEOTIDE SEQUENCE [LARGE SCALE GENOMIC DNA]</scope>
    <source>
        <strain evidence="16 17">KCTC 23279</strain>
    </source>
</reference>
<name>A0ABV6ESD5_9BRAD</name>
<feature type="transmembrane region" description="Helical" evidence="13">
    <location>
        <begin position="376"/>
        <end position="400"/>
    </location>
</feature>
<feature type="transmembrane region" description="Helical" evidence="13">
    <location>
        <begin position="110"/>
        <end position="129"/>
    </location>
</feature>
<feature type="transmembrane region" description="Helical" evidence="13">
    <location>
        <begin position="433"/>
        <end position="450"/>
    </location>
</feature>
<dbReference type="Pfam" id="PF22776">
    <property type="entry name" value="K_trans_C"/>
    <property type="match status" value="1"/>
</dbReference>
<dbReference type="PANTHER" id="PTHR30540">
    <property type="entry name" value="OSMOTIC STRESS POTASSIUM TRANSPORTER"/>
    <property type="match status" value="1"/>
</dbReference>
<evidence type="ECO:0000256" key="9">
    <source>
        <dbReference type="ARBA" id="ARBA00022958"/>
    </source>
</evidence>
<dbReference type="RefSeq" id="WP_378387816.1">
    <property type="nucleotide sequence ID" value="NZ_JBHLWM010000005.1"/>
</dbReference>